<dbReference type="GO" id="GO:0006271">
    <property type="term" value="P:DNA strand elongation involved in DNA replication"/>
    <property type="evidence" value="ECO:0007669"/>
    <property type="project" value="TreeGrafter"/>
</dbReference>
<dbReference type="GO" id="GO:0003887">
    <property type="term" value="F:DNA-directed DNA polymerase activity"/>
    <property type="evidence" value="ECO:0007669"/>
    <property type="project" value="TreeGrafter"/>
</dbReference>
<dbReference type="InterPro" id="IPR041913">
    <property type="entry name" value="POLD3_sf"/>
</dbReference>
<dbReference type="EMBL" id="BPLR01000374">
    <property type="protein sequence ID" value="GIY94309.1"/>
    <property type="molecule type" value="Genomic_DNA"/>
</dbReference>
<accession>A0AAV4XKH0</accession>
<dbReference type="InterPro" id="IPR019038">
    <property type="entry name" value="POLD3"/>
</dbReference>
<dbReference type="Pfam" id="PF09507">
    <property type="entry name" value="CDC27"/>
    <property type="match status" value="1"/>
</dbReference>
<dbReference type="Gene3D" id="3.90.1030.20">
    <property type="entry name" value="DNA polymerase delta, p66 (Cdc27) subunit, wHTH domain"/>
    <property type="match status" value="1"/>
</dbReference>
<dbReference type="PANTHER" id="PTHR17598">
    <property type="entry name" value="DNA POLYMERASE DELTA SUBUNIT 3"/>
    <property type="match status" value="1"/>
</dbReference>
<keyword evidence="6" id="KW-1185">Reference proteome</keyword>
<name>A0AAV4XKH0_CAEEX</name>
<evidence type="ECO:0000256" key="3">
    <source>
        <dbReference type="ARBA" id="ARBA00022705"/>
    </source>
</evidence>
<sequence length="156" mass="18282">MNHETCIEKLEQFVLDEYRIVTYKVLSRELNIHVNEAKQYLQEFLEKQKSENVSLNVMYFLAGVIENGIKIFVVPEKDLEKTKNSLSEITSCHIYSISKKKICQEQHDNYNICKLAKLLISCFETLRVDMGSKLYLTDENHNKNDQELINFLVITS</sequence>
<comment type="subcellular location">
    <subcellularLocation>
        <location evidence="1">Nucleus</location>
    </subcellularLocation>
</comment>
<gene>
    <name evidence="5" type="primary">AVEN_246070_1</name>
    <name evidence="5" type="ORF">CEXT_758111</name>
</gene>
<dbReference type="FunFam" id="3.90.1030.20:FF:000002">
    <property type="entry name" value="DNA polymerase delta subunit"/>
    <property type="match status" value="1"/>
</dbReference>
<proteinExistence type="predicted"/>
<comment type="caution">
    <text evidence="5">The sequence shown here is derived from an EMBL/GenBank/DDBJ whole genome shotgun (WGS) entry which is preliminary data.</text>
</comment>
<dbReference type="PANTHER" id="PTHR17598:SF13">
    <property type="entry name" value="DNA POLYMERASE DELTA SUBUNIT 3"/>
    <property type="match status" value="1"/>
</dbReference>
<dbReference type="GO" id="GO:0006297">
    <property type="term" value="P:nucleotide-excision repair, DNA gap filling"/>
    <property type="evidence" value="ECO:0007669"/>
    <property type="project" value="TreeGrafter"/>
</dbReference>
<evidence type="ECO:0000313" key="6">
    <source>
        <dbReference type="Proteomes" id="UP001054945"/>
    </source>
</evidence>
<organism evidence="5 6">
    <name type="scientific">Caerostris extrusa</name>
    <name type="common">Bark spider</name>
    <name type="synonym">Caerostris bankana</name>
    <dbReference type="NCBI Taxonomy" id="172846"/>
    <lineage>
        <taxon>Eukaryota</taxon>
        <taxon>Metazoa</taxon>
        <taxon>Ecdysozoa</taxon>
        <taxon>Arthropoda</taxon>
        <taxon>Chelicerata</taxon>
        <taxon>Arachnida</taxon>
        <taxon>Araneae</taxon>
        <taxon>Araneomorphae</taxon>
        <taxon>Entelegynae</taxon>
        <taxon>Araneoidea</taxon>
        <taxon>Araneidae</taxon>
        <taxon>Caerostris</taxon>
    </lineage>
</organism>
<keyword evidence="3" id="KW-0235">DNA replication</keyword>
<evidence type="ECO:0000256" key="4">
    <source>
        <dbReference type="ARBA" id="ARBA00023242"/>
    </source>
</evidence>
<evidence type="ECO:0000313" key="5">
    <source>
        <dbReference type="EMBL" id="GIY94309.1"/>
    </source>
</evidence>
<protein>
    <recommendedName>
        <fullName evidence="2">DNA polymerase delta subunit 3</fullName>
    </recommendedName>
</protein>
<dbReference type="GO" id="GO:1904161">
    <property type="term" value="P:DNA synthesis involved in UV-damage excision repair"/>
    <property type="evidence" value="ECO:0007669"/>
    <property type="project" value="TreeGrafter"/>
</dbReference>
<dbReference type="AlphaFoldDB" id="A0AAV4XKH0"/>
<keyword evidence="4" id="KW-0539">Nucleus</keyword>
<dbReference type="GO" id="GO:0043625">
    <property type="term" value="C:delta DNA polymerase complex"/>
    <property type="evidence" value="ECO:0007669"/>
    <property type="project" value="InterPro"/>
</dbReference>
<dbReference type="Proteomes" id="UP001054945">
    <property type="component" value="Unassembled WGS sequence"/>
</dbReference>
<reference evidence="5 6" key="1">
    <citation type="submission" date="2021-06" db="EMBL/GenBank/DDBJ databases">
        <title>Caerostris extrusa draft genome.</title>
        <authorList>
            <person name="Kono N."/>
            <person name="Arakawa K."/>
        </authorList>
    </citation>
    <scope>NUCLEOTIDE SEQUENCE [LARGE SCALE GENOMIC DNA]</scope>
</reference>
<evidence type="ECO:0000256" key="1">
    <source>
        <dbReference type="ARBA" id="ARBA00004123"/>
    </source>
</evidence>
<evidence type="ECO:0000256" key="2">
    <source>
        <dbReference type="ARBA" id="ARBA00017589"/>
    </source>
</evidence>